<evidence type="ECO:0000256" key="1">
    <source>
        <dbReference type="SAM" id="MobiDB-lite"/>
    </source>
</evidence>
<dbReference type="VEuPathDB" id="FungiDB:TREMEDRAFT_61530"/>
<name>A0A4Q1BDB8_TREME</name>
<comment type="caution">
    <text evidence="2">The sequence shown here is derived from an EMBL/GenBank/DDBJ whole genome shotgun (WGS) entry which is preliminary data.</text>
</comment>
<dbReference type="AlphaFoldDB" id="A0A4Q1BDB8"/>
<dbReference type="InParanoid" id="A0A4Q1BDB8"/>
<dbReference type="EMBL" id="SDIL01000115">
    <property type="protein sequence ID" value="RXK35926.1"/>
    <property type="molecule type" value="Genomic_DNA"/>
</dbReference>
<protein>
    <submittedName>
        <fullName evidence="2">Uncharacterized protein</fullName>
    </submittedName>
</protein>
<organism evidence="2 3">
    <name type="scientific">Tremella mesenterica</name>
    <name type="common">Jelly fungus</name>
    <dbReference type="NCBI Taxonomy" id="5217"/>
    <lineage>
        <taxon>Eukaryota</taxon>
        <taxon>Fungi</taxon>
        <taxon>Dikarya</taxon>
        <taxon>Basidiomycota</taxon>
        <taxon>Agaricomycotina</taxon>
        <taxon>Tremellomycetes</taxon>
        <taxon>Tremellales</taxon>
        <taxon>Tremellaceae</taxon>
        <taxon>Tremella</taxon>
    </lineage>
</organism>
<feature type="region of interest" description="Disordered" evidence="1">
    <location>
        <begin position="165"/>
        <end position="195"/>
    </location>
</feature>
<gene>
    <name evidence="2" type="ORF">M231_06802</name>
</gene>
<evidence type="ECO:0000313" key="2">
    <source>
        <dbReference type="EMBL" id="RXK35926.1"/>
    </source>
</evidence>
<keyword evidence="3" id="KW-1185">Reference proteome</keyword>
<accession>A0A4Q1BDB8</accession>
<evidence type="ECO:0000313" key="3">
    <source>
        <dbReference type="Proteomes" id="UP000289152"/>
    </source>
</evidence>
<sequence>MSEDLIFFDVSSNPTLNPTEVNRWLLSHGQTVDLKGKREKFHTYLSEAKSLLENEKLFPSTVPMTGELLNIYQSAKSNLIDTLDKYVSGAADKAFSRDAHQETCDALDDETGCGVGEVFIRELSQNLGSLFLSGIPLFNLNQADLNTHNPVIRYEAEINTCPKSEMVSHDQTVDRPSNPFDSNPASDSETDSGDEGTINAEILLSLLGEAHLTLTNATNCIHIKPSQVLDKDINILSRRRLDDSHMDTKALSTAMDIVEGEINGKPPRDIIECALSEHGHRSKALQSGKTARDRNVMWSVWSRENHIELPKLGFVGVQSQVKAVRTAMARIELSTWGVANLTRNSITQPFDGYGVLSLRQLTEQICEGITTGWRIGAKDKEEDVDF</sequence>
<dbReference type="Proteomes" id="UP000289152">
    <property type="component" value="Unassembled WGS sequence"/>
</dbReference>
<reference evidence="2 3" key="1">
    <citation type="submission" date="2016-06" db="EMBL/GenBank/DDBJ databases">
        <title>Evolution of pathogenesis and genome organization in the Tremellales.</title>
        <authorList>
            <person name="Cuomo C."/>
            <person name="Litvintseva A."/>
            <person name="Heitman J."/>
            <person name="Chen Y."/>
            <person name="Sun S."/>
            <person name="Springer D."/>
            <person name="Dromer F."/>
            <person name="Young S."/>
            <person name="Zeng Q."/>
            <person name="Chapman S."/>
            <person name="Gujja S."/>
            <person name="Saif S."/>
            <person name="Birren B."/>
        </authorList>
    </citation>
    <scope>NUCLEOTIDE SEQUENCE [LARGE SCALE GENOMIC DNA]</scope>
    <source>
        <strain evidence="2 3">ATCC 28783</strain>
    </source>
</reference>
<proteinExistence type="predicted"/>